<reference evidence="3" key="2">
    <citation type="submission" date="2015-01" db="EMBL/GenBank/DDBJ databases">
        <title>Evolutionary Origins and Diversification of the Mycorrhizal Mutualists.</title>
        <authorList>
            <consortium name="DOE Joint Genome Institute"/>
            <consortium name="Mycorrhizal Genomics Consortium"/>
            <person name="Kohler A."/>
            <person name="Kuo A."/>
            <person name="Nagy L.G."/>
            <person name="Floudas D."/>
            <person name="Copeland A."/>
            <person name="Barry K.W."/>
            <person name="Cichocki N."/>
            <person name="Veneault-Fourrey C."/>
            <person name="LaButti K."/>
            <person name="Lindquist E.A."/>
            <person name="Lipzen A."/>
            <person name="Lundell T."/>
            <person name="Morin E."/>
            <person name="Murat C."/>
            <person name="Riley R."/>
            <person name="Ohm R."/>
            <person name="Sun H."/>
            <person name="Tunlid A."/>
            <person name="Henrissat B."/>
            <person name="Grigoriev I.V."/>
            <person name="Hibbett D.S."/>
            <person name="Martin F."/>
        </authorList>
    </citation>
    <scope>NUCLEOTIDE SEQUENCE [LARGE SCALE GENOMIC DNA]</scope>
    <source>
        <strain evidence="3">441</strain>
    </source>
</reference>
<evidence type="ECO:0000259" key="1">
    <source>
        <dbReference type="Pfam" id="PF09924"/>
    </source>
</evidence>
<dbReference type="EMBL" id="KN833861">
    <property type="protein sequence ID" value="KIK16321.1"/>
    <property type="molecule type" value="Genomic_DNA"/>
</dbReference>
<protein>
    <recommendedName>
        <fullName evidence="1">Phosphatidylglycerol lysyltransferase C-terminal domain-containing protein</fullName>
    </recommendedName>
</protein>
<dbReference type="OrthoDB" id="372395at2759"/>
<gene>
    <name evidence="2" type="ORF">PISMIDRAFT_686397</name>
</gene>
<dbReference type="AlphaFoldDB" id="A0A0C9YI02"/>
<keyword evidence="3" id="KW-1185">Reference proteome</keyword>
<dbReference type="InterPro" id="IPR024320">
    <property type="entry name" value="LPG_synthase_C"/>
</dbReference>
<dbReference type="Proteomes" id="UP000054018">
    <property type="component" value="Unassembled WGS sequence"/>
</dbReference>
<reference evidence="2 3" key="1">
    <citation type="submission" date="2014-04" db="EMBL/GenBank/DDBJ databases">
        <authorList>
            <consortium name="DOE Joint Genome Institute"/>
            <person name="Kuo A."/>
            <person name="Kohler A."/>
            <person name="Costa M.D."/>
            <person name="Nagy L.G."/>
            <person name="Floudas D."/>
            <person name="Copeland A."/>
            <person name="Barry K.W."/>
            <person name="Cichocki N."/>
            <person name="Veneault-Fourrey C."/>
            <person name="LaButti K."/>
            <person name="Lindquist E.A."/>
            <person name="Lipzen A."/>
            <person name="Lundell T."/>
            <person name="Morin E."/>
            <person name="Murat C."/>
            <person name="Sun H."/>
            <person name="Tunlid A."/>
            <person name="Henrissat B."/>
            <person name="Grigoriev I.V."/>
            <person name="Hibbett D.S."/>
            <person name="Martin F."/>
            <person name="Nordberg H.P."/>
            <person name="Cantor M.N."/>
            <person name="Hua S.X."/>
        </authorList>
    </citation>
    <scope>NUCLEOTIDE SEQUENCE [LARGE SCALE GENOMIC DNA]</scope>
    <source>
        <strain evidence="2 3">441</strain>
    </source>
</reference>
<dbReference type="InterPro" id="IPR016181">
    <property type="entry name" value="Acyl_CoA_acyltransferase"/>
</dbReference>
<evidence type="ECO:0000313" key="3">
    <source>
        <dbReference type="Proteomes" id="UP000054018"/>
    </source>
</evidence>
<dbReference type="STRING" id="765257.A0A0C9YI02"/>
<proteinExistence type="predicted"/>
<dbReference type="SUPFAM" id="SSF55729">
    <property type="entry name" value="Acyl-CoA N-acyltransferases (Nat)"/>
    <property type="match status" value="1"/>
</dbReference>
<feature type="domain" description="Phosphatidylglycerol lysyltransferase C-terminal" evidence="1">
    <location>
        <begin position="2"/>
        <end position="182"/>
    </location>
</feature>
<dbReference type="Pfam" id="PF09924">
    <property type="entry name" value="LPG_synthase_C"/>
    <property type="match status" value="1"/>
</dbReference>
<organism evidence="2 3">
    <name type="scientific">Pisolithus microcarpus 441</name>
    <dbReference type="NCBI Taxonomy" id="765257"/>
    <lineage>
        <taxon>Eukaryota</taxon>
        <taxon>Fungi</taxon>
        <taxon>Dikarya</taxon>
        <taxon>Basidiomycota</taxon>
        <taxon>Agaricomycotina</taxon>
        <taxon>Agaricomycetes</taxon>
        <taxon>Agaricomycetidae</taxon>
        <taxon>Boletales</taxon>
        <taxon>Sclerodermatineae</taxon>
        <taxon>Pisolithaceae</taxon>
        <taxon>Pisolithus</taxon>
    </lineage>
</organism>
<evidence type="ECO:0000313" key="2">
    <source>
        <dbReference type="EMBL" id="KIK16321.1"/>
    </source>
</evidence>
<sequence>MAFIEWAQSHYLRPVYCCVNAELEDILGSMGWSTVHCINEDVIDAEHVLELTSEDDKGGHGSMVKDLKKNLRRAAKANIEVVRIDRKEWTQEMRKEIEAGIEEWKRHRKGLQLAATSFDPWLDFDNRDYWIAKKGEKLVGILILTPVGDSYVIKNCVSFPDAPKGTSERLIHDVLQDLHDERKGEGKPSSISVTFNISAAGDLEPTRNISGWKFTWLSQTYRNVSKGANLLQRSGFRSKFDASKEPMFVCYPTEDGFGLDGIETLLKLLRR</sequence>
<name>A0A0C9YI02_9AGAM</name>
<accession>A0A0C9YI02</accession>
<dbReference type="HOGENOM" id="CLU_060402_0_0_1"/>